<keyword evidence="2" id="KW-1185">Reference proteome</keyword>
<gene>
    <name evidence="1" type="ORF">DAQ1742_01860</name>
</gene>
<name>A0A375A9Y9_9GAMM</name>
<dbReference type="KEGG" id="daq:DAQ1742_01860"/>
<proteinExistence type="predicted"/>
<protein>
    <submittedName>
        <fullName evidence="1">Uncharacterized protein</fullName>
    </submittedName>
</protein>
<accession>A0A375A9Y9</accession>
<reference evidence="1 2" key="1">
    <citation type="submission" date="2016-09" db="EMBL/GenBank/DDBJ databases">
        <authorList>
            <person name="Reverchon S."/>
            <person name="Nasser W."/>
            <person name="Leonard S."/>
            <person name="Brochier C."/>
            <person name="Duprey A."/>
        </authorList>
    </citation>
    <scope>NUCLEOTIDE SEQUENCE [LARGE SCALE GENOMIC DNA]</scope>
    <source>
        <strain evidence="1 2">174/2</strain>
    </source>
</reference>
<evidence type="ECO:0000313" key="2">
    <source>
        <dbReference type="Proteomes" id="UP000294820"/>
    </source>
</evidence>
<dbReference type="AlphaFoldDB" id="A0A375A9Y9"/>
<dbReference type="EMBL" id="LT615367">
    <property type="protein sequence ID" value="SLM62797.1"/>
    <property type="molecule type" value="Genomic_DNA"/>
</dbReference>
<dbReference type="Proteomes" id="UP000294820">
    <property type="component" value="Chromosome 1"/>
</dbReference>
<organism evidence="1 2">
    <name type="scientific">Dickeya aquatica</name>
    <dbReference type="NCBI Taxonomy" id="1401087"/>
    <lineage>
        <taxon>Bacteria</taxon>
        <taxon>Pseudomonadati</taxon>
        <taxon>Pseudomonadota</taxon>
        <taxon>Gammaproteobacteria</taxon>
        <taxon>Enterobacterales</taxon>
        <taxon>Pectobacteriaceae</taxon>
        <taxon>Dickeya</taxon>
    </lineage>
</organism>
<evidence type="ECO:0000313" key="1">
    <source>
        <dbReference type="EMBL" id="SLM62797.1"/>
    </source>
</evidence>
<sequence>MNIAILLMLRENISSLVLSIKRKMIITKISSIYMQEETFHLFFMNLPIFKN</sequence>